<comment type="similarity">
    <text evidence="2">Belongs to the PA-phosphatase related phosphoesterase family.</text>
</comment>
<evidence type="ECO:0000256" key="2">
    <source>
        <dbReference type="ARBA" id="ARBA00008816"/>
    </source>
</evidence>
<evidence type="ECO:0000256" key="4">
    <source>
        <dbReference type="ARBA" id="ARBA00022989"/>
    </source>
</evidence>
<dbReference type="SMART" id="SM00014">
    <property type="entry name" value="acidPPc"/>
    <property type="match status" value="1"/>
</dbReference>
<dbReference type="Gene3D" id="1.20.144.10">
    <property type="entry name" value="Phosphatidic acid phosphatase type 2/haloperoxidase"/>
    <property type="match status" value="1"/>
</dbReference>
<dbReference type="SUPFAM" id="SSF48317">
    <property type="entry name" value="Acid phosphatase/Vanadium-dependent haloperoxidase"/>
    <property type="match status" value="1"/>
</dbReference>
<accession>A0ABR2L6C9</accession>
<feature type="transmembrane region" description="Helical" evidence="6">
    <location>
        <begin position="144"/>
        <end position="163"/>
    </location>
</feature>
<dbReference type="PANTHER" id="PTHR10165">
    <property type="entry name" value="LIPID PHOSPHATE PHOSPHATASE"/>
    <property type="match status" value="1"/>
</dbReference>
<keyword evidence="4 6" id="KW-1133">Transmembrane helix</keyword>
<keyword evidence="9" id="KW-1185">Reference proteome</keyword>
<dbReference type="InterPro" id="IPR043216">
    <property type="entry name" value="PAP-like"/>
</dbReference>
<keyword evidence="3 6" id="KW-0812">Transmembrane</keyword>
<evidence type="ECO:0000256" key="6">
    <source>
        <dbReference type="SAM" id="Phobius"/>
    </source>
</evidence>
<feature type="transmembrane region" description="Helical" evidence="6">
    <location>
        <begin position="175"/>
        <end position="191"/>
    </location>
</feature>
<organism evidence="8 9">
    <name type="scientific">Tritrichomonas musculus</name>
    <dbReference type="NCBI Taxonomy" id="1915356"/>
    <lineage>
        <taxon>Eukaryota</taxon>
        <taxon>Metamonada</taxon>
        <taxon>Parabasalia</taxon>
        <taxon>Tritrichomonadida</taxon>
        <taxon>Tritrichomonadidae</taxon>
        <taxon>Tritrichomonas</taxon>
    </lineage>
</organism>
<evidence type="ECO:0000259" key="7">
    <source>
        <dbReference type="SMART" id="SM00014"/>
    </source>
</evidence>
<evidence type="ECO:0000256" key="3">
    <source>
        <dbReference type="ARBA" id="ARBA00022692"/>
    </source>
</evidence>
<feature type="domain" description="Phosphatidic acid phosphatase type 2/haloperoxidase" evidence="7">
    <location>
        <begin position="60"/>
        <end position="191"/>
    </location>
</feature>
<dbReference type="EMBL" id="JAPFFF010000001">
    <property type="protein sequence ID" value="KAK8898905.1"/>
    <property type="molecule type" value="Genomic_DNA"/>
</dbReference>
<dbReference type="Proteomes" id="UP001470230">
    <property type="component" value="Unassembled WGS sequence"/>
</dbReference>
<gene>
    <name evidence="8" type="ORF">M9Y10_001197</name>
</gene>
<evidence type="ECO:0000256" key="1">
    <source>
        <dbReference type="ARBA" id="ARBA00004141"/>
    </source>
</evidence>
<evidence type="ECO:0000256" key="5">
    <source>
        <dbReference type="ARBA" id="ARBA00023136"/>
    </source>
</evidence>
<feature type="transmembrane region" description="Helical" evidence="6">
    <location>
        <begin position="30"/>
        <end position="49"/>
    </location>
</feature>
<reference evidence="8 9" key="1">
    <citation type="submission" date="2024-04" db="EMBL/GenBank/DDBJ databases">
        <title>Tritrichomonas musculus Genome.</title>
        <authorList>
            <person name="Alves-Ferreira E."/>
            <person name="Grigg M."/>
            <person name="Lorenzi H."/>
            <person name="Galac M."/>
        </authorList>
    </citation>
    <scope>NUCLEOTIDE SEQUENCE [LARGE SCALE GENOMIC DNA]</scope>
    <source>
        <strain evidence="8 9">EAF2021</strain>
    </source>
</reference>
<dbReference type="Pfam" id="PF01569">
    <property type="entry name" value="PAP2"/>
    <property type="match status" value="1"/>
</dbReference>
<keyword evidence="5 6" id="KW-0472">Membrane</keyword>
<name>A0ABR2L6C9_9EUKA</name>
<comment type="caution">
    <text evidence="8">The sequence shown here is derived from an EMBL/GenBank/DDBJ whole genome shotgun (WGS) entry which is preliminary data.</text>
</comment>
<evidence type="ECO:0000313" key="8">
    <source>
        <dbReference type="EMBL" id="KAK8898905.1"/>
    </source>
</evidence>
<evidence type="ECO:0000313" key="9">
    <source>
        <dbReference type="Proteomes" id="UP001470230"/>
    </source>
</evidence>
<comment type="subcellular location">
    <subcellularLocation>
        <location evidence="1">Membrane</location>
        <topology evidence="1">Multi-pass membrane protein</topology>
    </subcellularLocation>
</comment>
<proteinExistence type="inferred from homology"/>
<feature type="transmembrane region" description="Helical" evidence="6">
    <location>
        <begin position="61"/>
        <end position="84"/>
    </location>
</feature>
<dbReference type="InterPro" id="IPR000326">
    <property type="entry name" value="PAP2/HPO"/>
</dbReference>
<sequence length="231" mass="26478">MQKSPNPIYVPPDFSSINYPISPNNTPKRILDYFIFFGSISLMFVLNLISKYYHSCRSFNIISSIWSVITANCLALAVTCYFKSYVGWPRPNTYFICGYNTNYETCNSSKKDSLFLSWPSYHATQAMSGATFMAFFIQKFFPPYIFFDMIGILMFFAAIYVGANRIRNYKHHPEDVTAGLLIGFIISFFIWKGSKRKIFPKVSSHGISNEDTFNQNVNGDNDDVINIRVSS</sequence>
<protein>
    <recommendedName>
        <fullName evidence="7">Phosphatidic acid phosphatase type 2/haloperoxidase domain-containing protein</fullName>
    </recommendedName>
</protein>
<dbReference type="InterPro" id="IPR036938">
    <property type="entry name" value="PAP2/HPO_sf"/>
</dbReference>
<dbReference type="PANTHER" id="PTHR10165:SF35">
    <property type="entry name" value="RE23632P"/>
    <property type="match status" value="1"/>
</dbReference>